<evidence type="ECO:0000313" key="1">
    <source>
        <dbReference type="EnsemblPlants" id="TuG1812G0300002805.01.T01.cds295212"/>
    </source>
</evidence>
<sequence length="115" mass="13129">MSPNGYHTHIDCCLLSRSMSSSIHVGMHPLPFLSSLLSCLSFSFNYSCDLFCSEKPFMMHRRIQFLNSYQQVSVVYCKNVLCILCELKGQPNDHICIYIESYLSIGSHVLCIHLC</sequence>
<dbReference type="EnsemblPlants" id="TuG1812G0300002805.01.T01">
    <property type="protein sequence ID" value="TuG1812G0300002805.01.T01.cds295212"/>
    <property type="gene ID" value="TuG1812G0300002805.01"/>
</dbReference>
<protein>
    <submittedName>
        <fullName evidence="1">Uncharacterized protein</fullName>
    </submittedName>
</protein>
<reference evidence="2" key="1">
    <citation type="journal article" date="2013" name="Nature">
        <title>Draft genome of the wheat A-genome progenitor Triticum urartu.</title>
        <authorList>
            <person name="Ling H.Q."/>
            <person name="Zhao S."/>
            <person name="Liu D."/>
            <person name="Wang J."/>
            <person name="Sun H."/>
            <person name="Zhang C."/>
            <person name="Fan H."/>
            <person name="Li D."/>
            <person name="Dong L."/>
            <person name="Tao Y."/>
            <person name="Gao C."/>
            <person name="Wu H."/>
            <person name="Li Y."/>
            <person name="Cui Y."/>
            <person name="Guo X."/>
            <person name="Zheng S."/>
            <person name="Wang B."/>
            <person name="Yu K."/>
            <person name="Liang Q."/>
            <person name="Yang W."/>
            <person name="Lou X."/>
            <person name="Chen J."/>
            <person name="Feng M."/>
            <person name="Jian J."/>
            <person name="Zhang X."/>
            <person name="Luo G."/>
            <person name="Jiang Y."/>
            <person name="Liu J."/>
            <person name="Wang Z."/>
            <person name="Sha Y."/>
            <person name="Zhang B."/>
            <person name="Wu H."/>
            <person name="Tang D."/>
            <person name="Shen Q."/>
            <person name="Xue P."/>
            <person name="Zou S."/>
            <person name="Wang X."/>
            <person name="Liu X."/>
            <person name="Wang F."/>
            <person name="Yang Y."/>
            <person name="An X."/>
            <person name="Dong Z."/>
            <person name="Zhang K."/>
            <person name="Zhang X."/>
            <person name="Luo M.C."/>
            <person name="Dvorak J."/>
            <person name="Tong Y."/>
            <person name="Wang J."/>
            <person name="Yang H."/>
            <person name="Li Z."/>
            <person name="Wang D."/>
            <person name="Zhang A."/>
            <person name="Wang J."/>
        </authorList>
    </citation>
    <scope>NUCLEOTIDE SEQUENCE</scope>
    <source>
        <strain evidence="2">cv. G1812</strain>
    </source>
</reference>
<reference evidence="1" key="3">
    <citation type="submission" date="2022-06" db="UniProtKB">
        <authorList>
            <consortium name="EnsemblPlants"/>
        </authorList>
    </citation>
    <scope>IDENTIFICATION</scope>
</reference>
<dbReference type="AlphaFoldDB" id="A0A8R7PTG0"/>
<dbReference type="Gramene" id="TuG1812G0300002805.01.T01">
    <property type="protein sequence ID" value="TuG1812G0300002805.01.T01.cds295212"/>
    <property type="gene ID" value="TuG1812G0300002805.01"/>
</dbReference>
<keyword evidence="2" id="KW-1185">Reference proteome</keyword>
<name>A0A8R7PTG0_TRIUA</name>
<accession>A0A8R7PTG0</accession>
<organism evidence="1 2">
    <name type="scientific">Triticum urartu</name>
    <name type="common">Red wild einkorn</name>
    <name type="synonym">Crithodium urartu</name>
    <dbReference type="NCBI Taxonomy" id="4572"/>
    <lineage>
        <taxon>Eukaryota</taxon>
        <taxon>Viridiplantae</taxon>
        <taxon>Streptophyta</taxon>
        <taxon>Embryophyta</taxon>
        <taxon>Tracheophyta</taxon>
        <taxon>Spermatophyta</taxon>
        <taxon>Magnoliopsida</taxon>
        <taxon>Liliopsida</taxon>
        <taxon>Poales</taxon>
        <taxon>Poaceae</taxon>
        <taxon>BOP clade</taxon>
        <taxon>Pooideae</taxon>
        <taxon>Triticodae</taxon>
        <taxon>Triticeae</taxon>
        <taxon>Triticinae</taxon>
        <taxon>Triticum</taxon>
    </lineage>
</organism>
<evidence type="ECO:0000313" key="2">
    <source>
        <dbReference type="Proteomes" id="UP000015106"/>
    </source>
</evidence>
<dbReference type="Proteomes" id="UP000015106">
    <property type="component" value="Chromosome 3"/>
</dbReference>
<reference evidence="1" key="2">
    <citation type="submission" date="2018-03" db="EMBL/GenBank/DDBJ databases">
        <title>The Triticum urartu genome reveals the dynamic nature of wheat genome evolution.</title>
        <authorList>
            <person name="Ling H."/>
            <person name="Ma B."/>
            <person name="Shi X."/>
            <person name="Liu H."/>
            <person name="Dong L."/>
            <person name="Sun H."/>
            <person name="Cao Y."/>
            <person name="Gao Q."/>
            <person name="Zheng S."/>
            <person name="Li Y."/>
            <person name="Yu Y."/>
            <person name="Du H."/>
            <person name="Qi M."/>
            <person name="Li Y."/>
            <person name="Yu H."/>
            <person name="Cui Y."/>
            <person name="Wang N."/>
            <person name="Chen C."/>
            <person name="Wu H."/>
            <person name="Zhao Y."/>
            <person name="Zhang J."/>
            <person name="Li Y."/>
            <person name="Zhou W."/>
            <person name="Zhang B."/>
            <person name="Hu W."/>
            <person name="Eijk M."/>
            <person name="Tang J."/>
            <person name="Witsenboer H."/>
            <person name="Zhao S."/>
            <person name="Li Z."/>
            <person name="Zhang A."/>
            <person name="Wang D."/>
            <person name="Liang C."/>
        </authorList>
    </citation>
    <scope>NUCLEOTIDE SEQUENCE [LARGE SCALE GENOMIC DNA]</scope>
    <source>
        <strain evidence="1">cv. G1812</strain>
    </source>
</reference>
<proteinExistence type="predicted"/>